<accession>A0A7W7ZY24</accession>
<dbReference type="Proteomes" id="UP000568380">
    <property type="component" value="Unassembled WGS sequence"/>
</dbReference>
<evidence type="ECO:0000313" key="3">
    <source>
        <dbReference type="Proteomes" id="UP000568380"/>
    </source>
</evidence>
<evidence type="ECO:0000313" key="2">
    <source>
        <dbReference type="EMBL" id="MBB5075937.1"/>
    </source>
</evidence>
<proteinExistence type="predicted"/>
<reference evidence="2 3" key="1">
    <citation type="submission" date="2020-08" db="EMBL/GenBank/DDBJ databases">
        <title>Genomic Encyclopedia of Type Strains, Phase IV (KMG-IV): sequencing the most valuable type-strain genomes for metagenomic binning, comparative biology and taxonomic classification.</title>
        <authorList>
            <person name="Goeker M."/>
        </authorList>
    </citation>
    <scope>NUCLEOTIDE SEQUENCE [LARGE SCALE GENOMIC DNA]</scope>
    <source>
        <strain evidence="2 3">DSM 45385</strain>
    </source>
</reference>
<feature type="region of interest" description="Disordered" evidence="1">
    <location>
        <begin position="149"/>
        <end position="189"/>
    </location>
</feature>
<gene>
    <name evidence="2" type="ORF">HNR40_001383</name>
</gene>
<dbReference type="PANTHER" id="PTHR35004:SF8">
    <property type="entry name" value="TRANSPOSASE RV3428C-RELATED"/>
    <property type="match status" value="1"/>
</dbReference>
<protein>
    <submittedName>
        <fullName evidence="2">Transposase</fullName>
    </submittedName>
</protein>
<keyword evidence="3" id="KW-1185">Reference proteome</keyword>
<sequence>MSKVELYAAIRRDARTGMSNRALQTKHGVGFRTVQKALASAWPEPRKKLPQRTSKIDPYKNVIDQMLRADLDAPRKQRHTTKRIFDRLVSEHHAVGVSYQMVRAYVAQRRSEIWTESGRGPSKAFVPQSHRPGAEAEVDFGEVTIRLADREPAGVGPLPGGPHPQAWRPAGSHRLGAGARRGQVHPRPR</sequence>
<comment type="caution">
    <text evidence="2">The sequence shown here is derived from an EMBL/GenBank/DDBJ whole genome shotgun (WGS) entry which is preliminary data.</text>
</comment>
<dbReference type="EMBL" id="JACHIN010000001">
    <property type="protein sequence ID" value="MBB5075937.1"/>
    <property type="molecule type" value="Genomic_DNA"/>
</dbReference>
<name>A0A7W7ZY24_9ACTN</name>
<dbReference type="PANTHER" id="PTHR35004">
    <property type="entry name" value="TRANSPOSASE RV3428C-RELATED"/>
    <property type="match status" value="1"/>
</dbReference>
<evidence type="ECO:0000256" key="1">
    <source>
        <dbReference type="SAM" id="MobiDB-lite"/>
    </source>
</evidence>
<organism evidence="2 3">
    <name type="scientific">Nonomuraea endophytica</name>
    <dbReference type="NCBI Taxonomy" id="714136"/>
    <lineage>
        <taxon>Bacteria</taxon>
        <taxon>Bacillati</taxon>
        <taxon>Actinomycetota</taxon>
        <taxon>Actinomycetes</taxon>
        <taxon>Streptosporangiales</taxon>
        <taxon>Streptosporangiaceae</taxon>
        <taxon>Nonomuraea</taxon>
    </lineage>
</organism>
<dbReference type="AlphaFoldDB" id="A0A7W7ZY24"/>